<reference evidence="2 3" key="1">
    <citation type="submission" date="2010-12" db="EMBL/GenBank/DDBJ databases">
        <title>Complete sequence of Bacillus cellulosilyticus DSM 2522.</title>
        <authorList>
            <consortium name="US DOE Joint Genome Institute"/>
            <person name="Lucas S."/>
            <person name="Copeland A."/>
            <person name="Lapidus A."/>
            <person name="Cheng J.-F."/>
            <person name="Bruce D."/>
            <person name="Goodwin L."/>
            <person name="Pitluck S."/>
            <person name="Chertkov O."/>
            <person name="Detter J.C."/>
            <person name="Han C."/>
            <person name="Tapia R."/>
            <person name="Land M."/>
            <person name="Hauser L."/>
            <person name="Jeffries C."/>
            <person name="Kyrpides N."/>
            <person name="Ivanova N."/>
            <person name="Mikhailova N."/>
            <person name="Brumm P."/>
            <person name="Mead D."/>
            <person name="Woyke T."/>
        </authorList>
    </citation>
    <scope>NUCLEOTIDE SEQUENCE [LARGE SCALE GENOMIC DNA]</scope>
    <source>
        <strain evidence="3">ATCC 21833 / DSM 2522 / FERM P-1141 / JCM 9156 / N-4</strain>
    </source>
</reference>
<proteinExistence type="predicted"/>
<dbReference type="AlphaFoldDB" id="E6TTY9"/>
<organism evidence="2 3">
    <name type="scientific">Evansella cellulosilytica (strain ATCC 21833 / DSM 2522 / FERM P-1141 / JCM 9156 / N-4)</name>
    <name type="common">Bacillus cellulosilyticus</name>
    <dbReference type="NCBI Taxonomy" id="649639"/>
    <lineage>
        <taxon>Bacteria</taxon>
        <taxon>Bacillati</taxon>
        <taxon>Bacillota</taxon>
        <taxon>Bacilli</taxon>
        <taxon>Bacillales</taxon>
        <taxon>Bacillaceae</taxon>
        <taxon>Evansella</taxon>
    </lineage>
</organism>
<name>E6TTY9_EVAC2</name>
<dbReference type="HOGENOM" id="CLU_2204747_0_0_9"/>
<dbReference type="RefSeq" id="WP_013490351.1">
    <property type="nucleotide sequence ID" value="NC_014829.1"/>
</dbReference>
<dbReference type="eggNOG" id="ENOG5030MTJ">
    <property type="taxonomic scope" value="Bacteria"/>
</dbReference>
<dbReference type="EMBL" id="CP002394">
    <property type="protein sequence ID" value="ADU32020.1"/>
    <property type="molecule type" value="Genomic_DNA"/>
</dbReference>
<keyword evidence="3" id="KW-1185">Reference proteome</keyword>
<protein>
    <submittedName>
        <fullName evidence="2">Uncharacterized protein</fullName>
    </submittedName>
</protein>
<gene>
    <name evidence="2" type="ordered locus">Bcell_3780</name>
</gene>
<accession>E6TTY9</accession>
<dbReference type="Proteomes" id="UP000001401">
    <property type="component" value="Chromosome"/>
</dbReference>
<dbReference type="KEGG" id="bco:Bcell_3780"/>
<evidence type="ECO:0000313" key="3">
    <source>
        <dbReference type="Proteomes" id="UP000001401"/>
    </source>
</evidence>
<feature type="region of interest" description="Disordered" evidence="1">
    <location>
        <begin position="1"/>
        <end position="28"/>
    </location>
</feature>
<evidence type="ECO:0000313" key="2">
    <source>
        <dbReference type="EMBL" id="ADU32020.1"/>
    </source>
</evidence>
<evidence type="ECO:0000256" key="1">
    <source>
        <dbReference type="SAM" id="MobiDB-lite"/>
    </source>
</evidence>
<sequence length="109" mass="12826">MPRKKTEEEEVVENDSLDALSDHDNDQQEDEVARLNRLLAAVLTYISDDDIEEIDIESLMDNTDGLRDWWDTYRENNRKVLEKEISKSLSKLSLEDLEEIRERIKGSEE</sequence>